<gene>
    <name evidence="4" type="ORF">NEOLEDRAFT_1139527</name>
</gene>
<dbReference type="InterPro" id="IPR050272">
    <property type="entry name" value="Isochorismatase-like_hydrls"/>
</dbReference>
<accession>A0A165PS12</accession>
<name>A0A165PS12_9AGAM</name>
<dbReference type="OrthoDB" id="3233329at2759"/>
<dbReference type="Proteomes" id="UP000076761">
    <property type="component" value="Unassembled WGS sequence"/>
</dbReference>
<dbReference type="PANTHER" id="PTHR43540:SF6">
    <property type="entry name" value="ISOCHORISMATASE-LIKE DOMAIN-CONTAINING PROTEIN"/>
    <property type="match status" value="1"/>
</dbReference>
<dbReference type="CDD" id="cd00431">
    <property type="entry name" value="cysteine_hydrolases"/>
    <property type="match status" value="1"/>
</dbReference>
<evidence type="ECO:0000313" key="4">
    <source>
        <dbReference type="EMBL" id="KZT21413.1"/>
    </source>
</evidence>
<proteinExistence type="inferred from homology"/>
<comment type="similarity">
    <text evidence="1">Belongs to the isochorismatase family.</text>
</comment>
<feature type="domain" description="Isochorismatase-like" evidence="3">
    <location>
        <begin position="6"/>
        <end position="76"/>
    </location>
</feature>
<dbReference type="EMBL" id="KV425607">
    <property type="protein sequence ID" value="KZT21413.1"/>
    <property type="molecule type" value="Genomic_DNA"/>
</dbReference>
<dbReference type="SUPFAM" id="SSF52499">
    <property type="entry name" value="Isochorismatase-like hydrolases"/>
    <property type="match status" value="1"/>
</dbReference>
<evidence type="ECO:0000256" key="2">
    <source>
        <dbReference type="ARBA" id="ARBA00022801"/>
    </source>
</evidence>
<evidence type="ECO:0000256" key="1">
    <source>
        <dbReference type="ARBA" id="ARBA00006336"/>
    </source>
</evidence>
<dbReference type="InterPro" id="IPR036380">
    <property type="entry name" value="Isochorismatase-like_sf"/>
</dbReference>
<dbReference type="Pfam" id="PF00857">
    <property type="entry name" value="Isochorismatase"/>
    <property type="match status" value="1"/>
</dbReference>
<sequence length="109" mass="12335">MRYSEAWKLVFELEKLTAHDEDKSQYDAFLSTALEERLRAKGVKTIIITGILSDLCCETPAREAFYQGFDVVVLDDVALLRMKNTTAPTWRTSNLALRICGRSMTLSSV</sequence>
<reference evidence="4 5" key="1">
    <citation type="journal article" date="2016" name="Mol. Biol. Evol.">
        <title>Comparative Genomics of Early-Diverging Mushroom-Forming Fungi Provides Insights into the Origins of Lignocellulose Decay Capabilities.</title>
        <authorList>
            <person name="Nagy L.G."/>
            <person name="Riley R."/>
            <person name="Tritt A."/>
            <person name="Adam C."/>
            <person name="Daum C."/>
            <person name="Floudas D."/>
            <person name="Sun H."/>
            <person name="Yadav J.S."/>
            <person name="Pangilinan J."/>
            <person name="Larsson K.H."/>
            <person name="Matsuura K."/>
            <person name="Barry K."/>
            <person name="Labutti K."/>
            <person name="Kuo R."/>
            <person name="Ohm R.A."/>
            <person name="Bhattacharya S.S."/>
            <person name="Shirouzu T."/>
            <person name="Yoshinaga Y."/>
            <person name="Martin F.M."/>
            <person name="Grigoriev I.V."/>
            <person name="Hibbett D.S."/>
        </authorList>
    </citation>
    <scope>NUCLEOTIDE SEQUENCE [LARGE SCALE GENOMIC DNA]</scope>
    <source>
        <strain evidence="4 5">HHB14362 ss-1</strain>
    </source>
</reference>
<dbReference type="PANTHER" id="PTHR43540">
    <property type="entry name" value="PEROXYUREIDOACRYLATE/UREIDOACRYLATE AMIDOHYDROLASE-RELATED"/>
    <property type="match status" value="1"/>
</dbReference>
<evidence type="ECO:0000313" key="5">
    <source>
        <dbReference type="Proteomes" id="UP000076761"/>
    </source>
</evidence>
<dbReference type="InParanoid" id="A0A165PS12"/>
<keyword evidence="2" id="KW-0378">Hydrolase</keyword>
<dbReference type="InterPro" id="IPR000868">
    <property type="entry name" value="Isochorismatase-like_dom"/>
</dbReference>
<dbReference type="GO" id="GO:0016787">
    <property type="term" value="F:hydrolase activity"/>
    <property type="evidence" value="ECO:0007669"/>
    <property type="project" value="UniProtKB-KW"/>
</dbReference>
<keyword evidence="5" id="KW-1185">Reference proteome</keyword>
<organism evidence="4 5">
    <name type="scientific">Neolentinus lepideus HHB14362 ss-1</name>
    <dbReference type="NCBI Taxonomy" id="1314782"/>
    <lineage>
        <taxon>Eukaryota</taxon>
        <taxon>Fungi</taxon>
        <taxon>Dikarya</taxon>
        <taxon>Basidiomycota</taxon>
        <taxon>Agaricomycotina</taxon>
        <taxon>Agaricomycetes</taxon>
        <taxon>Gloeophyllales</taxon>
        <taxon>Gloeophyllaceae</taxon>
        <taxon>Neolentinus</taxon>
    </lineage>
</organism>
<dbReference type="AlphaFoldDB" id="A0A165PS12"/>
<evidence type="ECO:0000259" key="3">
    <source>
        <dbReference type="Pfam" id="PF00857"/>
    </source>
</evidence>
<dbReference type="Gene3D" id="3.40.50.850">
    <property type="entry name" value="Isochorismatase-like"/>
    <property type="match status" value="1"/>
</dbReference>
<protein>
    <recommendedName>
        <fullName evidence="3">Isochorismatase-like domain-containing protein</fullName>
    </recommendedName>
</protein>